<accession>A0ABN7TBN7</accession>
<evidence type="ECO:0000256" key="3">
    <source>
        <dbReference type="ARBA" id="ARBA00007367"/>
    </source>
</evidence>
<dbReference type="NCBIfam" id="TIGR00840">
    <property type="entry name" value="b_cpa1"/>
    <property type="match status" value="1"/>
</dbReference>
<evidence type="ECO:0000259" key="15">
    <source>
        <dbReference type="Pfam" id="PF00999"/>
    </source>
</evidence>
<evidence type="ECO:0000256" key="5">
    <source>
        <dbReference type="ARBA" id="ARBA00022475"/>
    </source>
</evidence>
<dbReference type="InterPro" id="IPR018422">
    <property type="entry name" value="Cation/H_exchanger_CPA1"/>
</dbReference>
<keyword evidence="8 14" id="KW-1133">Transmembrane helix</keyword>
<comment type="subcellular location">
    <subcellularLocation>
        <location evidence="2">Cell membrane</location>
        <topology evidence="2">Multi-pass membrane protein</topology>
    </subcellularLocation>
    <subcellularLocation>
        <location evidence="1">Recycling endosome membrane</location>
        <topology evidence="1">Multi-pass membrane protein</topology>
    </subcellularLocation>
</comment>
<evidence type="ECO:0000256" key="10">
    <source>
        <dbReference type="ARBA" id="ARBA00023065"/>
    </source>
</evidence>
<feature type="transmembrane region" description="Helical" evidence="14">
    <location>
        <begin position="172"/>
        <end position="194"/>
    </location>
</feature>
<proteinExistence type="inferred from homology"/>
<feature type="transmembrane region" description="Helical" evidence="14">
    <location>
        <begin position="286"/>
        <end position="306"/>
    </location>
</feature>
<feature type="transmembrane region" description="Helical" evidence="14">
    <location>
        <begin position="366"/>
        <end position="387"/>
    </location>
</feature>
<keyword evidence="7" id="KW-0967">Endosome</keyword>
<evidence type="ECO:0000256" key="6">
    <source>
        <dbReference type="ARBA" id="ARBA00022692"/>
    </source>
</evidence>
<dbReference type="PANTHER" id="PTHR10110:SF187">
    <property type="entry name" value="SODIUM_HYDROGEN EXCHANGER"/>
    <property type="match status" value="1"/>
</dbReference>
<feature type="transmembrane region" description="Helical" evidence="14">
    <location>
        <begin position="259"/>
        <end position="279"/>
    </location>
</feature>
<sequence length="474" mass="52498">MEEVTDEEKGYRFNEELSKITFDPEIFFNILLPPIIFNAGYSMKKRHFFRNIGAITLFAFIGTTISTFAVAGVAYLAMELSKLASTAPKDMVFGHCLQFGAMISATDPVTTLAIFKDLKVEPNLDALLFGESVMNDAVAIVLSETFSTVMLSGSEKQNGQILVEAILNFMTVFLGSLGIGTAVAMSSAMIFKFCRFDGMDTLETGLFFLLSWSSFLFAEALGLTGIVAILFCGILQAHYTYNNLSEDSQKGTKKLMELLNFLAENFLFIYMGISVFSYTRHKWDPFFIIFSFLGIFLGRFLNVYPLSGLVNLTRKTSDRPPISVKFQHMIMFSGLRGAVAFALALRETKAGGDVSEAQQMMFSTTLLIVFVTVLLLGGATTSVLSYLQIPVGVEDDYESFASDNQNKAWRSWYKFDSQILKPTLTNSGPPLTATCPSFCHKLAYCLTSPEAHINDADDQELLNTPALFEGDDPF</sequence>
<dbReference type="PRINTS" id="PR01084">
    <property type="entry name" value="NAHEXCHNGR"/>
</dbReference>
<feature type="transmembrane region" description="Helical" evidence="14">
    <location>
        <begin position="55"/>
        <end position="78"/>
    </location>
</feature>
<feature type="transmembrane region" description="Helical" evidence="14">
    <location>
        <begin position="26"/>
        <end position="43"/>
    </location>
</feature>
<dbReference type="PRINTS" id="PR01088">
    <property type="entry name" value="NAHEXCHNGR6"/>
</dbReference>
<dbReference type="InterPro" id="IPR006153">
    <property type="entry name" value="Cation/H_exchanger_TM"/>
</dbReference>
<keyword evidence="5" id="KW-1003">Cell membrane</keyword>
<dbReference type="InterPro" id="IPR002090">
    <property type="entry name" value="NHE-6/7/9"/>
</dbReference>
<keyword evidence="12 13" id="KW-0739">Sodium transport</keyword>
<evidence type="ECO:0000313" key="16">
    <source>
        <dbReference type="EMBL" id="CAG5113622.1"/>
    </source>
</evidence>
<dbReference type="InterPro" id="IPR004709">
    <property type="entry name" value="NaH_exchanger"/>
</dbReference>
<keyword evidence="10 13" id="KW-0406">Ion transport</keyword>
<comment type="similarity">
    <text evidence="3 13">Belongs to the monovalent cation:proton antiporter 1 (CPA1) transporter (TC 2.A.36) family.</text>
</comment>
<reference evidence="16 17" key="1">
    <citation type="submission" date="2021-04" db="EMBL/GenBank/DDBJ databases">
        <authorList>
            <person name="Bliznina A."/>
        </authorList>
    </citation>
    <scope>NUCLEOTIDE SEQUENCE [LARGE SCALE GENOMIC DNA]</scope>
</reference>
<evidence type="ECO:0000256" key="12">
    <source>
        <dbReference type="ARBA" id="ARBA00023201"/>
    </source>
</evidence>
<evidence type="ECO:0000256" key="1">
    <source>
        <dbReference type="ARBA" id="ARBA00004195"/>
    </source>
</evidence>
<dbReference type="Proteomes" id="UP001158576">
    <property type="component" value="Chromosome 2"/>
</dbReference>
<name>A0ABN7TBN7_OIKDI</name>
<evidence type="ECO:0000256" key="4">
    <source>
        <dbReference type="ARBA" id="ARBA00022448"/>
    </source>
</evidence>
<keyword evidence="17" id="KW-1185">Reference proteome</keyword>
<dbReference type="EMBL" id="OU015567">
    <property type="protein sequence ID" value="CAG5113622.1"/>
    <property type="molecule type" value="Genomic_DNA"/>
</dbReference>
<evidence type="ECO:0000256" key="2">
    <source>
        <dbReference type="ARBA" id="ARBA00004651"/>
    </source>
</evidence>
<dbReference type="Pfam" id="PF00999">
    <property type="entry name" value="Na_H_Exchanger"/>
    <property type="match status" value="1"/>
</dbReference>
<feature type="transmembrane region" description="Helical" evidence="14">
    <location>
        <begin position="206"/>
        <end position="239"/>
    </location>
</feature>
<keyword evidence="13" id="KW-0050">Antiport</keyword>
<keyword evidence="4 13" id="KW-0813">Transport</keyword>
<evidence type="ECO:0000256" key="9">
    <source>
        <dbReference type="ARBA" id="ARBA00023053"/>
    </source>
</evidence>
<protein>
    <recommendedName>
        <fullName evidence="13">Sodium/hydrogen exchanger</fullName>
    </recommendedName>
</protein>
<keyword evidence="11 14" id="KW-0472">Membrane</keyword>
<evidence type="ECO:0000256" key="13">
    <source>
        <dbReference type="RuleBase" id="RU003722"/>
    </source>
</evidence>
<gene>
    <name evidence="16" type="ORF">OKIOD_LOCUS16477</name>
</gene>
<dbReference type="Gene3D" id="6.10.140.1330">
    <property type="match status" value="1"/>
</dbReference>
<keyword evidence="9" id="KW-0915">Sodium</keyword>
<evidence type="ECO:0000313" key="17">
    <source>
        <dbReference type="Proteomes" id="UP001158576"/>
    </source>
</evidence>
<evidence type="ECO:0000256" key="14">
    <source>
        <dbReference type="SAM" id="Phobius"/>
    </source>
</evidence>
<feature type="domain" description="Cation/H+ exchanger transmembrane" evidence="15">
    <location>
        <begin position="21"/>
        <end position="384"/>
    </location>
</feature>
<evidence type="ECO:0000256" key="8">
    <source>
        <dbReference type="ARBA" id="ARBA00022989"/>
    </source>
</evidence>
<keyword evidence="6 13" id="KW-0812">Transmembrane</keyword>
<organism evidence="16 17">
    <name type="scientific">Oikopleura dioica</name>
    <name type="common">Tunicate</name>
    <dbReference type="NCBI Taxonomy" id="34765"/>
    <lineage>
        <taxon>Eukaryota</taxon>
        <taxon>Metazoa</taxon>
        <taxon>Chordata</taxon>
        <taxon>Tunicata</taxon>
        <taxon>Appendicularia</taxon>
        <taxon>Copelata</taxon>
        <taxon>Oikopleuridae</taxon>
        <taxon>Oikopleura</taxon>
    </lineage>
</organism>
<dbReference type="PANTHER" id="PTHR10110">
    <property type="entry name" value="SODIUM/HYDROGEN EXCHANGER"/>
    <property type="match status" value="1"/>
</dbReference>
<evidence type="ECO:0000256" key="11">
    <source>
        <dbReference type="ARBA" id="ARBA00023136"/>
    </source>
</evidence>
<evidence type="ECO:0000256" key="7">
    <source>
        <dbReference type="ARBA" id="ARBA00022753"/>
    </source>
</evidence>